<organism evidence="1 2">
    <name type="scientific">Trifolium medium</name>
    <dbReference type="NCBI Taxonomy" id="97028"/>
    <lineage>
        <taxon>Eukaryota</taxon>
        <taxon>Viridiplantae</taxon>
        <taxon>Streptophyta</taxon>
        <taxon>Embryophyta</taxon>
        <taxon>Tracheophyta</taxon>
        <taxon>Spermatophyta</taxon>
        <taxon>Magnoliopsida</taxon>
        <taxon>eudicotyledons</taxon>
        <taxon>Gunneridae</taxon>
        <taxon>Pentapetalae</taxon>
        <taxon>rosids</taxon>
        <taxon>fabids</taxon>
        <taxon>Fabales</taxon>
        <taxon>Fabaceae</taxon>
        <taxon>Papilionoideae</taxon>
        <taxon>50 kb inversion clade</taxon>
        <taxon>NPAAA clade</taxon>
        <taxon>Hologalegina</taxon>
        <taxon>IRL clade</taxon>
        <taxon>Trifolieae</taxon>
        <taxon>Trifolium</taxon>
    </lineage>
</organism>
<comment type="caution">
    <text evidence="1">The sequence shown here is derived from an EMBL/GenBank/DDBJ whole genome shotgun (WGS) entry which is preliminary data.</text>
</comment>
<dbReference type="EMBL" id="LXQA010081808">
    <property type="protein sequence ID" value="MCI11861.1"/>
    <property type="molecule type" value="Genomic_DNA"/>
</dbReference>
<dbReference type="Proteomes" id="UP000265520">
    <property type="component" value="Unassembled WGS sequence"/>
</dbReference>
<keyword evidence="2" id="KW-1185">Reference proteome</keyword>
<dbReference type="AlphaFoldDB" id="A0A392PIF6"/>
<reference evidence="1 2" key="1">
    <citation type="journal article" date="2018" name="Front. Plant Sci.">
        <title>Red Clover (Trifolium pratense) and Zigzag Clover (T. medium) - A Picture of Genomic Similarities and Differences.</title>
        <authorList>
            <person name="Dluhosova J."/>
            <person name="Istvanek J."/>
            <person name="Nedelnik J."/>
            <person name="Repkova J."/>
        </authorList>
    </citation>
    <scope>NUCLEOTIDE SEQUENCE [LARGE SCALE GENOMIC DNA]</scope>
    <source>
        <strain evidence="2">cv. 10/8</strain>
        <tissue evidence="1">Leaf</tissue>
    </source>
</reference>
<evidence type="ECO:0000313" key="1">
    <source>
        <dbReference type="EMBL" id="MCI11861.1"/>
    </source>
</evidence>
<proteinExistence type="predicted"/>
<protein>
    <submittedName>
        <fullName evidence="1">Uncharacterized protein</fullName>
    </submittedName>
</protein>
<sequence>MAMDIISCIMATGRYQWLKSEEKQRSKVWSLATAVPRSVTAVPMLLTAVAAPAEGN</sequence>
<name>A0A392PIF6_9FABA</name>
<evidence type="ECO:0000313" key="2">
    <source>
        <dbReference type="Proteomes" id="UP000265520"/>
    </source>
</evidence>
<accession>A0A392PIF6</accession>